<evidence type="ECO:0000256" key="1">
    <source>
        <dbReference type="ARBA" id="ARBA00023015"/>
    </source>
</evidence>
<proteinExistence type="predicted"/>
<evidence type="ECO:0000256" key="3">
    <source>
        <dbReference type="ARBA" id="ARBA00023163"/>
    </source>
</evidence>
<comment type="caution">
    <text evidence="7">The sequence shown here is derived from an EMBL/GenBank/DDBJ whole genome shotgun (WGS) entry which is preliminary data.</text>
</comment>
<dbReference type="InterPro" id="IPR018062">
    <property type="entry name" value="HTH_AraC-typ_CS"/>
</dbReference>
<keyword evidence="3" id="KW-0804">Transcription</keyword>
<dbReference type="CDD" id="cd17536">
    <property type="entry name" value="REC_YesN-like"/>
    <property type="match status" value="1"/>
</dbReference>
<dbReference type="Gene3D" id="1.10.10.60">
    <property type="entry name" value="Homeodomain-like"/>
    <property type="match status" value="2"/>
</dbReference>
<dbReference type="InterPro" id="IPR001789">
    <property type="entry name" value="Sig_transdc_resp-reg_receiver"/>
</dbReference>
<dbReference type="SMART" id="SM00342">
    <property type="entry name" value="HTH_ARAC"/>
    <property type="match status" value="1"/>
</dbReference>
<dbReference type="SUPFAM" id="SSF46689">
    <property type="entry name" value="Homeodomain-like"/>
    <property type="match status" value="2"/>
</dbReference>
<gene>
    <name evidence="7" type="ORF">ACFFH4_08550</name>
</gene>
<dbReference type="PROSITE" id="PS50110">
    <property type="entry name" value="RESPONSE_REGULATORY"/>
    <property type="match status" value="1"/>
</dbReference>
<dbReference type="EMBL" id="JBHLTR010000011">
    <property type="protein sequence ID" value="MFC0559100.1"/>
    <property type="molecule type" value="Genomic_DNA"/>
</dbReference>
<dbReference type="SUPFAM" id="SSF52172">
    <property type="entry name" value="CheY-like"/>
    <property type="match status" value="1"/>
</dbReference>
<feature type="modified residue" description="4-aspartylphosphate" evidence="4">
    <location>
        <position position="55"/>
    </location>
</feature>
<name>A0ABV6NEB6_9BACI</name>
<organism evidence="7 8">
    <name type="scientific">Halalkalibacter alkalisediminis</name>
    <dbReference type="NCBI Taxonomy" id="935616"/>
    <lineage>
        <taxon>Bacteria</taxon>
        <taxon>Bacillati</taxon>
        <taxon>Bacillota</taxon>
        <taxon>Bacilli</taxon>
        <taxon>Bacillales</taxon>
        <taxon>Bacillaceae</taxon>
        <taxon>Halalkalibacter</taxon>
    </lineage>
</organism>
<keyword evidence="2" id="KW-0238">DNA-binding</keyword>
<dbReference type="RefSeq" id="WP_273846028.1">
    <property type="nucleotide sequence ID" value="NZ_JAQQWT010000016.1"/>
</dbReference>
<protein>
    <submittedName>
        <fullName evidence="7">Response regulator</fullName>
    </submittedName>
</protein>
<dbReference type="PROSITE" id="PS01124">
    <property type="entry name" value="HTH_ARAC_FAMILY_2"/>
    <property type="match status" value="1"/>
</dbReference>
<dbReference type="InterPro" id="IPR020449">
    <property type="entry name" value="Tscrpt_reg_AraC-type_HTH"/>
</dbReference>
<evidence type="ECO:0000256" key="2">
    <source>
        <dbReference type="ARBA" id="ARBA00023125"/>
    </source>
</evidence>
<evidence type="ECO:0000259" key="6">
    <source>
        <dbReference type="PROSITE" id="PS50110"/>
    </source>
</evidence>
<feature type="domain" description="HTH araC/xylS-type" evidence="5">
    <location>
        <begin position="145"/>
        <end position="243"/>
    </location>
</feature>
<feature type="domain" description="Response regulatory" evidence="6">
    <location>
        <begin position="3"/>
        <end position="120"/>
    </location>
</feature>
<evidence type="ECO:0000313" key="7">
    <source>
        <dbReference type="EMBL" id="MFC0559100.1"/>
    </source>
</evidence>
<dbReference type="PRINTS" id="PR00032">
    <property type="entry name" value="HTHARAC"/>
</dbReference>
<dbReference type="InterPro" id="IPR009057">
    <property type="entry name" value="Homeodomain-like_sf"/>
</dbReference>
<dbReference type="PANTHER" id="PTHR43280">
    <property type="entry name" value="ARAC-FAMILY TRANSCRIPTIONAL REGULATOR"/>
    <property type="match status" value="1"/>
</dbReference>
<dbReference type="PANTHER" id="PTHR43280:SF2">
    <property type="entry name" value="HTH-TYPE TRANSCRIPTIONAL REGULATOR EXSA"/>
    <property type="match status" value="1"/>
</dbReference>
<keyword evidence="4" id="KW-0597">Phosphoprotein</keyword>
<evidence type="ECO:0000259" key="5">
    <source>
        <dbReference type="PROSITE" id="PS01124"/>
    </source>
</evidence>
<keyword evidence="8" id="KW-1185">Reference proteome</keyword>
<evidence type="ECO:0000313" key="8">
    <source>
        <dbReference type="Proteomes" id="UP001589833"/>
    </source>
</evidence>
<evidence type="ECO:0000256" key="4">
    <source>
        <dbReference type="PROSITE-ProRule" id="PRU00169"/>
    </source>
</evidence>
<dbReference type="PROSITE" id="PS00041">
    <property type="entry name" value="HTH_ARAC_FAMILY_1"/>
    <property type="match status" value="1"/>
</dbReference>
<dbReference type="Pfam" id="PF00072">
    <property type="entry name" value="Response_reg"/>
    <property type="match status" value="1"/>
</dbReference>
<keyword evidence="1" id="KW-0805">Transcription regulation</keyword>
<dbReference type="SMART" id="SM00448">
    <property type="entry name" value="REC"/>
    <property type="match status" value="1"/>
</dbReference>
<dbReference type="InterPro" id="IPR018060">
    <property type="entry name" value="HTH_AraC"/>
</dbReference>
<sequence length="245" mass="28615">MYSILLVEDEKWVRTAIRKVIEKTNLPFQVVKEVTNGIEALDWLRDHSADLTLTDIRMPVMDGLALVNQIREKQIRSDVVIISGHDEFEYAHQAIRMGVCDYLLKPVEIEDMEKCLKKWITDTEKKSEDEPHTEQDIKEELSPIEQVIRLIKQSMPGDISLKAAAKEVHLNSSYLSQLFKEQMGKNFNEYVTELRMNEAERLLKRTSLRISEIAERLGYADLAYFTNSFKKYYGVTPSKYRKEHK</sequence>
<dbReference type="Pfam" id="PF12833">
    <property type="entry name" value="HTH_18"/>
    <property type="match status" value="1"/>
</dbReference>
<accession>A0ABV6NEB6</accession>
<dbReference type="Proteomes" id="UP001589833">
    <property type="component" value="Unassembled WGS sequence"/>
</dbReference>
<dbReference type="Gene3D" id="3.40.50.2300">
    <property type="match status" value="1"/>
</dbReference>
<dbReference type="InterPro" id="IPR011006">
    <property type="entry name" value="CheY-like_superfamily"/>
</dbReference>
<reference evidence="7 8" key="1">
    <citation type="submission" date="2024-09" db="EMBL/GenBank/DDBJ databases">
        <authorList>
            <person name="Sun Q."/>
            <person name="Mori K."/>
        </authorList>
    </citation>
    <scope>NUCLEOTIDE SEQUENCE [LARGE SCALE GENOMIC DNA]</scope>
    <source>
        <strain evidence="7 8">NCAIM B.02301</strain>
    </source>
</reference>